<proteinExistence type="predicted"/>
<dbReference type="Proteomes" id="UP000273022">
    <property type="component" value="Unassembled WGS sequence"/>
</dbReference>
<reference evidence="1 2" key="1">
    <citation type="submission" date="2018-09" db="EMBL/GenBank/DDBJ databases">
        <title>Phylogeny of the Shewanellaceae, and recommendation for two new genera, Pseudoshewanella and Parashewanella.</title>
        <authorList>
            <person name="Wang G."/>
        </authorList>
    </citation>
    <scope>NUCLEOTIDE SEQUENCE [LARGE SCALE GENOMIC DNA]</scope>
    <source>
        <strain evidence="1 2">KCTC 22492</strain>
    </source>
</reference>
<dbReference type="EMBL" id="QYYH01000223">
    <property type="protein sequence ID" value="RJY02246.1"/>
    <property type="molecule type" value="Genomic_DNA"/>
</dbReference>
<comment type="caution">
    <text evidence="1">The sequence shown here is derived from an EMBL/GenBank/DDBJ whole genome shotgun (WGS) entry which is preliminary data.</text>
</comment>
<name>A0A3A6SUI1_9GAMM</name>
<evidence type="ECO:0000313" key="1">
    <source>
        <dbReference type="EMBL" id="RJY02246.1"/>
    </source>
</evidence>
<dbReference type="RefSeq" id="WP_121855217.1">
    <property type="nucleotide sequence ID" value="NZ_CP037952.1"/>
</dbReference>
<organism evidence="1 2">
    <name type="scientific">Parashewanella spongiae</name>
    <dbReference type="NCBI Taxonomy" id="342950"/>
    <lineage>
        <taxon>Bacteria</taxon>
        <taxon>Pseudomonadati</taxon>
        <taxon>Pseudomonadota</taxon>
        <taxon>Gammaproteobacteria</taxon>
        <taxon>Alteromonadales</taxon>
        <taxon>Shewanellaceae</taxon>
        <taxon>Parashewanella</taxon>
    </lineage>
</organism>
<evidence type="ECO:0000313" key="2">
    <source>
        <dbReference type="Proteomes" id="UP000273022"/>
    </source>
</evidence>
<accession>A0A3A6SUI1</accession>
<dbReference type="AlphaFoldDB" id="A0A3A6SUI1"/>
<dbReference type="Gene3D" id="3.30.160.390">
    <property type="entry name" value="Integrase, DNA-binding domain"/>
    <property type="match status" value="1"/>
</dbReference>
<sequence>MALSDMWLRSVLGKSQTQRIEKADRNGLSVRVTPTGKVNFQLRFRINKSLEFI</sequence>
<keyword evidence="2" id="KW-1185">Reference proteome</keyword>
<dbReference type="InterPro" id="IPR038488">
    <property type="entry name" value="Integrase_DNA-bd_sf"/>
</dbReference>
<gene>
    <name evidence="1" type="ORF">D5R81_19390</name>
</gene>
<dbReference type="OrthoDB" id="5589990at2"/>
<protein>
    <submittedName>
        <fullName evidence="1">DUF4102 domain-containing protein</fullName>
    </submittedName>
</protein>